<evidence type="ECO:0000259" key="5">
    <source>
        <dbReference type="PROSITE" id="PS50862"/>
    </source>
</evidence>
<dbReference type="InterPro" id="IPR004154">
    <property type="entry name" value="Anticodon-bd"/>
</dbReference>
<dbReference type="Gene3D" id="3.40.50.800">
    <property type="entry name" value="Anticodon-binding domain"/>
    <property type="match status" value="1"/>
</dbReference>
<organism evidence="6 7">
    <name type="scientific">Streptomyces gilvifuscus</name>
    <dbReference type="NCBI Taxonomy" id="1550617"/>
    <lineage>
        <taxon>Bacteria</taxon>
        <taxon>Bacillati</taxon>
        <taxon>Actinomycetota</taxon>
        <taxon>Actinomycetes</taxon>
        <taxon>Kitasatosporales</taxon>
        <taxon>Streptomycetaceae</taxon>
        <taxon>Streptomyces</taxon>
    </lineage>
</organism>
<dbReference type="EMBL" id="JAQOSK010000034">
    <property type="protein sequence ID" value="MDC2961373.1"/>
    <property type="molecule type" value="Genomic_DNA"/>
</dbReference>
<keyword evidence="7" id="KW-1185">Reference proteome</keyword>
<evidence type="ECO:0000313" key="6">
    <source>
        <dbReference type="EMBL" id="MDC2961373.1"/>
    </source>
</evidence>
<dbReference type="InterPro" id="IPR006195">
    <property type="entry name" value="aa-tRNA-synth_II"/>
</dbReference>
<feature type="region of interest" description="Disordered" evidence="4">
    <location>
        <begin position="218"/>
        <end position="238"/>
    </location>
</feature>
<evidence type="ECO:0000313" key="7">
    <source>
        <dbReference type="Proteomes" id="UP001221328"/>
    </source>
</evidence>
<dbReference type="Gene3D" id="3.30.930.10">
    <property type="entry name" value="Bira Bifunctional Protein, Domain 2"/>
    <property type="match status" value="1"/>
</dbReference>
<accession>A0ABT5G920</accession>
<keyword evidence="3" id="KW-0030">Aminoacyl-tRNA synthetase</keyword>
<dbReference type="Pfam" id="PF03129">
    <property type="entry name" value="HGTP_anticodon"/>
    <property type="match status" value="1"/>
</dbReference>
<keyword evidence="2" id="KW-0067">ATP-binding</keyword>
<reference evidence="6 7" key="1">
    <citation type="journal article" date="2015" name="Int. J. Syst. Evol. Microbiol.">
        <title>Streptomyces gilvifuscus sp. nov., an actinomycete that produces antibacterial compounds isolated from soil.</title>
        <authorList>
            <person name="Nguyen T.M."/>
            <person name="Kim J."/>
        </authorList>
    </citation>
    <scope>NUCLEOTIDE SEQUENCE [LARGE SCALE GENOMIC DNA]</scope>
    <source>
        <strain evidence="6 7">T113</strain>
    </source>
</reference>
<feature type="domain" description="Aminoacyl-transfer RNA synthetases class-II family profile" evidence="5">
    <location>
        <begin position="47"/>
        <end position="296"/>
    </location>
</feature>
<evidence type="ECO:0000256" key="2">
    <source>
        <dbReference type="ARBA" id="ARBA00022840"/>
    </source>
</evidence>
<proteinExistence type="predicted"/>
<dbReference type="SUPFAM" id="SSF52954">
    <property type="entry name" value="Class II aaRS ABD-related"/>
    <property type="match status" value="1"/>
</dbReference>
<feature type="region of interest" description="Disordered" evidence="4">
    <location>
        <begin position="1"/>
        <end position="23"/>
    </location>
</feature>
<dbReference type="InterPro" id="IPR045864">
    <property type="entry name" value="aa-tRNA-synth_II/BPL/LPL"/>
</dbReference>
<dbReference type="PANTHER" id="PTHR42753">
    <property type="entry name" value="MITOCHONDRIAL RIBOSOME PROTEIN L39/PROLYL-TRNA LIGASE FAMILY MEMBER"/>
    <property type="match status" value="1"/>
</dbReference>
<dbReference type="GO" id="GO:0016874">
    <property type="term" value="F:ligase activity"/>
    <property type="evidence" value="ECO:0007669"/>
    <property type="project" value="UniProtKB-KW"/>
</dbReference>
<dbReference type="RefSeq" id="WP_272179197.1">
    <property type="nucleotide sequence ID" value="NZ_JAQOSK010000034.1"/>
</dbReference>
<dbReference type="PANTHER" id="PTHR42753:SF2">
    <property type="entry name" value="PROLINE--TRNA LIGASE"/>
    <property type="match status" value="1"/>
</dbReference>
<name>A0ABT5G920_9ACTN</name>
<feature type="compositionally biased region" description="Basic and acidic residues" evidence="4">
    <location>
        <begin position="218"/>
        <end position="227"/>
    </location>
</feature>
<dbReference type="InterPro" id="IPR036621">
    <property type="entry name" value="Anticodon-bd_dom_sf"/>
</dbReference>
<evidence type="ECO:0000256" key="4">
    <source>
        <dbReference type="SAM" id="MobiDB-lite"/>
    </source>
</evidence>
<dbReference type="InterPro" id="IPR050062">
    <property type="entry name" value="Pro-tRNA_synthetase"/>
</dbReference>
<dbReference type="Proteomes" id="UP001221328">
    <property type="component" value="Unassembled WGS sequence"/>
</dbReference>
<comment type="caution">
    <text evidence="6">The sequence shown here is derived from an EMBL/GenBank/DDBJ whole genome shotgun (WGS) entry which is preliminary data.</text>
</comment>
<sequence>MRLSKIPHGESLGEPLPDPDAPGADLPSHLGLARFTDAGFPWFAPVGQRLVTNIRRIVRREMERAGYAEFHGPAVSRVDTVAPAGWLEKYGDELIGFAAPFEQYTLAATSEEPLLSFIGSAGLTSHRQLPMRLFEFREIFRFRDRPQGIYNSRQFQCCLFASLDADHAGYLHSAAHAQRTVRAVLDRLRVRAELVSDPDTGGFEFIFPYARGDRPRSRTIPYHRDASRPTTPEDDIPHGGVAMGYGYAHVPRFEVRFRAEDNRLRTPVMGTYGLGVQRCVLALLEQHRTPDGVALPAEVRPFDVLVTAQGRNPAVTEAAARVYEDLVEHGLSAVLDDRHGASMGKRMRFADSVGVPWRVVVGAESADSDTLRLRGPRGAGEPERLLSPAGLREHLALRAGEEWAGRPVRPVEETGAKR</sequence>
<dbReference type="PROSITE" id="PS50862">
    <property type="entry name" value="AA_TRNA_LIGASE_II"/>
    <property type="match status" value="1"/>
</dbReference>
<keyword evidence="6" id="KW-0436">Ligase</keyword>
<dbReference type="SUPFAM" id="SSF55681">
    <property type="entry name" value="Class II aaRS and biotin synthetases"/>
    <property type="match status" value="1"/>
</dbReference>
<protein>
    <submittedName>
        <fullName evidence="6">His/Gly/Thr/Pro-type tRNA ligase C-terminal domain-containing protein</fullName>
    </submittedName>
</protein>
<keyword evidence="1" id="KW-0963">Cytoplasm</keyword>
<evidence type="ECO:0000256" key="3">
    <source>
        <dbReference type="ARBA" id="ARBA00023146"/>
    </source>
</evidence>
<evidence type="ECO:0000256" key="1">
    <source>
        <dbReference type="ARBA" id="ARBA00022490"/>
    </source>
</evidence>
<gene>
    <name evidence="6" type="ORF">PO587_43815</name>
</gene>
<keyword evidence="2" id="KW-0547">Nucleotide-binding</keyword>